<dbReference type="AlphaFoldDB" id="A0A0L0TAE5"/>
<gene>
    <name evidence="2" type="ORF">AMAG_20468</name>
</gene>
<name>A0A0L0TAE5_ALLM3</name>
<evidence type="ECO:0000313" key="3">
    <source>
        <dbReference type="Proteomes" id="UP000054350"/>
    </source>
</evidence>
<sequence length="103" mass="10623">MATPSTPYPPSVPATARPTAPAVATGPAAATNGHSASMMIPAASAPRGHPAFTSPTGDMLWFSAPPADVVVARAGAMPSLEYLAYKRRQQEQRQLATAPTRPV</sequence>
<feature type="compositionally biased region" description="Pro residues" evidence="1">
    <location>
        <begin position="1"/>
        <end position="12"/>
    </location>
</feature>
<feature type="region of interest" description="Disordered" evidence="1">
    <location>
        <begin position="1"/>
        <end position="30"/>
    </location>
</feature>
<accession>A0A0L0TAE5</accession>
<protein>
    <submittedName>
        <fullName evidence="2">Uncharacterized protein</fullName>
    </submittedName>
</protein>
<dbReference type="VEuPathDB" id="FungiDB:AMAG_20468"/>
<dbReference type="OrthoDB" id="1742084at2759"/>
<dbReference type="Proteomes" id="UP000054350">
    <property type="component" value="Unassembled WGS sequence"/>
</dbReference>
<dbReference type="EMBL" id="GG745373">
    <property type="protein sequence ID" value="KNE71691.1"/>
    <property type="molecule type" value="Genomic_DNA"/>
</dbReference>
<feature type="compositionally biased region" description="Low complexity" evidence="1">
    <location>
        <begin position="13"/>
        <end position="30"/>
    </location>
</feature>
<reference evidence="3" key="2">
    <citation type="submission" date="2009-11" db="EMBL/GenBank/DDBJ databases">
        <title>The Genome Sequence of Allomyces macrogynus strain ATCC 38327.</title>
        <authorList>
            <consortium name="The Broad Institute Genome Sequencing Platform"/>
            <person name="Russ C."/>
            <person name="Cuomo C."/>
            <person name="Shea T."/>
            <person name="Young S.K."/>
            <person name="Zeng Q."/>
            <person name="Koehrsen M."/>
            <person name="Haas B."/>
            <person name="Borodovsky M."/>
            <person name="Guigo R."/>
            <person name="Alvarado L."/>
            <person name="Berlin A."/>
            <person name="Borenstein D."/>
            <person name="Chen Z."/>
            <person name="Engels R."/>
            <person name="Freedman E."/>
            <person name="Gellesch M."/>
            <person name="Goldberg J."/>
            <person name="Griggs A."/>
            <person name="Gujja S."/>
            <person name="Heiman D."/>
            <person name="Hepburn T."/>
            <person name="Howarth C."/>
            <person name="Jen D."/>
            <person name="Larson L."/>
            <person name="Lewis B."/>
            <person name="Mehta T."/>
            <person name="Park D."/>
            <person name="Pearson M."/>
            <person name="Roberts A."/>
            <person name="Saif S."/>
            <person name="Shenoy N."/>
            <person name="Sisk P."/>
            <person name="Stolte C."/>
            <person name="Sykes S."/>
            <person name="Walk T."/>
            <person name="White J."/>
            <person name="Yandava C."/>
            <person name="Burger G."/>
            <person name="Gray M.W."/>
            <person name="Holland P.W.H."/>
            <person name="King N."/>
            <person name="Lang F.B.F."/>
            <person name="Roger A.J."/>
            <person name="Ruiz-Trillo I."/>
            <person name="Lander E."/>
            <person name="Nusbaum C."/>
        </authorList>
    </citation>
    <scope>NUCLEOTIDE SEQUENCE [LARGE SCALE GENOMIC DNA]</scope>
    <source>
        <strain evidence="3">ATCC 38327</strain>
    </source>
</reference>
<organism evidence="2 3">
    <name type="scientific">Allomyces macrogynus (strain ATCC 38327)</name>
    <name type="common">Allomyces javanicus var. macrogynus</name>
    <dbReference type="NCBI Taxonomy" id="578462"/>
    <lineage>
        <taxon>Eukaryota</taxon>
        <taxon>Fungi</taxon>
        <taxon>Fungi incertae sedis</taxon>
        <taxon>Blastocladiomycota</taxon>
        <taxon>Blastocladiomycetes</taxon>
        <taxon>Blastocladiales</taxon>
        <taxon>Blastocladiaceae</taxon>
        <taxon>Allomyces</taxon>
    </lineage>
</organism>
<evidence type="ECO:0000256" key="1">
    <source>
        <dbReference type="SAM" id="MobiDB-lite"/>
    </source>
</evidence>
<proteinExistence type="predicted"/>
<keyword evidence="3" id="KW-1185">Reference proteome</keyword>
<evidence type="ECO:0000313" key="2">
    <source>
        <dbReference type="EMBL" id="KNE71691.1"/>
    </source>
</evidence>
<reference evidence="2 3" key="1">
    <citation type="submission" date="2009-11" db="EMBL/GenBank/DDBJ databases">
        <title>Annotation of Allomyces macrogynus ATCC 38327.</title>
        <authorList>
            <consortium name="The Broad Institute Genome Sequencing Platform"/>
            <person name="Russ C."/>
            <person name="Cuomo C."/>
            <person name="Burger G."/>
            <person name="Gray M.W."/>
            <person name="Holland P.W.H."/>
            <person name="King N."/>
            <person name="Lang F.B.F."/>
            <person name="Roger A.J."/>
            <person name="Ruiz-Trillo I."/>
            <person name="Young S.K."/>
            <person name="Zeng Q."/>
            <person name="Gargeya S."/>
            <person name="Fitzgerald M."/>
            <person name="Haas B."/>
            <person name="Abouelleil A."/>
            <person name="Alvarado L."/>
            <person name="Arachchi H.M."/>
            <person name="Berlin A."/>
            <person name="Chapman S.B."/>
            <person name="Gearin G."/>
            <person name="Goldberg J."/>
            <person name="Griggs A."/>
            <person name="Gujja S."/>
            <person name="Hansen M."/>
            <person name="Heiman D."/>
            <person name="Howarth C."/>
            <person name="Larimer J."/>
            <person name="Lui A."/>
            <person name="MacDonald P.J.P."/>
            <person name="McCowen C."/>
            <person name="Montmayeur A."/>
            <person name="Murphy C."/>
            <person name="Neiman D."/>
            <person name="Pearson M."/>
            <person name="Priest M."/>
            <person name="Roberts A."/>
            <person name="Saif S."/>
            <person name="Shea T."/>
            <person name="Sisk P."/>
            <person name="Stolte C."/>
            <person name="Sykes S."/>
            <person name="Wortman J."/>
            <person name="Nusbaum C."/>
            <person name="Birren B."/>
        </authorList>
    </citation>
    <scope>NUCLEOTIDE SEQUENCE [LARGE SCALE GENOMIC DNA]</scope>
    <source>
        <strain evidence="2 3">ATCC 38327</strain>
    </source>
</reference>